<accession>A0ABR2JLS0</accession>
<sequence>IDQLKVELFGLTLIKMVCQNRSNRFHFLFMLFVLILLPIIDALSNLHPSKEDFFKYLQALDQLNTDARNLRLEIQGNEHYIFKKKESLQIVEENIK</sequence>
<evidence type="ECO:0000313" key="3">
    <source>
        <dbReference type="Proteomes" id="UP001470230"/>
    </source>
</evidence>
<protein>
    <submittedName>
        <fullName evidence="2">Uncharacterized protein</fullName>
    </submittedName>
</protein>
<gene>
    <name evidence="2" type="ORF">M9Y10_005199</name>
</gene>
<comment type="caution">
    <text evidence="2">The sequence shown here is derived from an EMBL/GenBank/DDBJ whole genome shotgun (WGS) entry which is preliminary data.</text>
</comment>
<proteinExistence type="predicted"/>
<dbReference type="EMBL" id="JAPFFF010000011">
    <property type="protein sequence ID" value="KAK8878426.1"/>
    <property type="molecule type" value="Genomic_DNA"/>
</dbReference>
<feature type="transmembrane region" description="Helical" evidence="1">
    <location>
        <begin position="25"/>
        <end position="46"/>
    </location>
</feature>
<keyword evidence="3" id="KW-1185">Reference proteome</keyword>
<keyword evidence="1" id="KW-1133">Transmembrane helix</keyword>
<dbReference type="Proteomes" id="UP001470230">
    <property type="component" value="Unassembled WGS sequence"/>
</dbReference>
<reference evidence="2 3" key="1">
    <citation type="submission" date="2024-04" db="EMBL/GenBank/DDBJ databases">
        <title>Tritrichomonas musculus Genome.</title>
        <authorList>
            <person name="Alves-Ferreira E."/>
            <person name="Grigg M."/>
            <person name="Lorenzi H."/>
            <person name="Galac M."/>
        </authorList>
    </citation>
    <scope>NUCLEOTIDE SEQUENCE [LARGE SCALE GENOMIC DNA]</scope>
    <source>
        <strain evidence="2 3">EAF2021</strain>
    </source>
</reference>
<evidence type="ECO:0000256" key="1">
    <source>
        <dbReference type="SAM" id="Phobius"/>
    </source>
</evidence>
<keyword evidence="1" id="KW-0812">Transmembrane</keyword>
<keyword evidence="1" id="KW-0472">Membrane</keyword>
<feature type="non-terminal residue" evidence="2">
    <location>
        <position position="96"/>
    </location>
</feature>
<name>A0ABR2JLS0_9EUKA</name>
<evidence type="ECO:0000313" key="2">
    <source>
        <dbReference type="EMBL" id="KAK8878426.1"/>
    </source>
</evidence>
<organism evidence="2 3">
    <name type="scientific">Tritrichomonas musculus</name>
    <dbReference type="NCBI Taxonomy" id="1915356"/>
    <lineage>
        <taxon>Eukaryota</taxon>
        <taxon>Metamonada</taxon>
        <taxon>Parabasalia</taxon>
        <taxon>Tritrichomonadida</taxon>
        <taxon>Tritrichomonadidae</taxon>
        <taxon>Tritrichomonas</taxon>
    </lineage>
</organism>
<feature type="non-terminal residue" evidence="2">
    <location>
        <position position="1"/>
    </location>
</feature>